<dbReference type="AlphaFoldDB" id="A0A3R7JB64"/>
<evidence type="ECO:0000313" key="17">
    <source>
        <dbReference type="EMBL" id="RLN45917.1"/>
    </source>
</evidence>
<feature type="transmembrane region" description="Helical" evidence="13">
    <location>
        <begin position="449"/>
        <end position="467"/>
    </location>
</feature>
<dbReference type="GO" id="GO:0020037">
    <property type="term" value="F:heme binding"/>
    <property type="evidence" value="ECO:0007669"/>
    <property type="project" value="InterPro"/>
</dbReference>
<sequence length="817" mass="89938">MMFIVYAMARHLSRSKSRKPHRNGFPLPRPNTTLSVLGNTVGFVKDNSVFHDWISGLAQELGDTPFLLTPLGCPDILVISTPEAFEDMAKMQFDNFIKGKHMSEMSYDLLGNALTITNGEDWRIQRKVFAKLFSTRALRESMASIIQKCSRKMHSVFDNAADENKHLDLFQLMNRFTMEAFAEVGFGIDLNSLTLSEAHPFKRVFDVAQEVTVTRFSMPTWIWKLQRLLGLGVEGQLQDDMKTIEANGTFVPEGTMVGLPSYAMGRKPSIWGSGCAAFKPERFLDTETGKSLQVPPFKFQAFHAALNKLLLDARGLLSQAFRNFARFPTASENPTDLAAARAEPQGISSKMNSFYVRGVGFFNDAYYLFVMNVINVVLTEQYGEDVYTSSMKSTVSAAVLIGAVVGQLLFGYLGDVFGRRVNMIATCFLLIFGGILCTVSYGGSAKGTLWFLVVARFVLGIGIGGEYPLAASSTAEDATSVSERNTRVALTFSLQGVGSLTAAMLGNLLVEALANSDVNDPGRLEIVWRLLFGLGVIPACIVCYYRITAEETDAYKAVAERRLATQATSANTSPPFSFIMRHYGISMLGTAGTWFLFDIVFYAQNLFSASILSVVGVENPSLQVITTQNVFIALMSLPGYYVAVFFINRIGRKAIQLQGFAIMTILFLVMAIFWDDLKENAVLFIILFGAALFFSNFGPNLTTFVMATEMYPTPIRSTCNGLSGAAGKAGAAIGSFGFSIWVENESFGYSGAFYTFAGITLISIPLTWFCMFNNEQGIEEMDAQYYAWLQNAEESPREVLKSHGESSVAYKASNSPV</sequence>
<dbReference type="InterPro" id="IPR036259">
    <property type="entry name" value="MFS_trans_sf"/>
</dbReference>
<comment type="similarity">
    <text evidence="12">Belongs to the major facilitator superfamily. Phosphate:H(+) symporter (TC 2.A.1.9) family.</text>
</comment>
<evidence type="ECO:0000313" key="18">
    <source>
        <dbReference type="EMBL" id="RLN75319.1"/>
    </source>
</evidence>
<evidence type="ECO:0000256" key="4">
    <source>
        <dbReference type="ARBA" id="ARBA00022592"/>
    </source>
</evidence>
<dbReference type="Pfam" id="PF00067">
    <property type="entry name" value="p450"/>
    <property type="match status" value="2"/>
</dbReference>
<keyword evidence="8 13" id="KW-1133">Transmembrane helix</keyword>
<evidence type="ECO:0000256" key="12">
    <source>
        <dbReference type="ARBA" id="ARBA00044504"/>
    </source>
</evidence>
<comment type="similarity">
    <text evidence="2">Belongs to the cytochrome P450 family.</text>
</comment>
<dbReference type="GO" id="GO:0016020">
    <property type="term" value="C:membrane"/>
    <property type="evidence" value="ECO:0007669"/>
    <property type="project" value="UniProtKB-SubCell"/>
</dbReference>
<dbReference type="GO" id="GO:0015293">
    <property type="term" value="F:symporter activity"/>
    <property type="evidence" value="ECO:0007669"/>
    <property type="project" value="UniProtKB-KW"/>
</dbReference>
<feature type="transmembrane region" description="Helical" evidence="13">
    <location>
        <begin position="624"/>
        <end position="647"/>
    </location>
</feature>
<dbReference type="Gene3D" id="1.20.1250.20">
    <property type="entry name" value="MFS general substrate transporter like domains"/>
    <property type="match status" value="1"/>
</dbReference>
<organism evidence="17 20">
    <name type="scientific">Phytophthora kernoviae</name>
    <dbReference type="NCBI Taxonomy" id="325452"/>
    <lineage>
        <taxon>Eukaryota</taxon>
        <taxon>Sar</taxon>
        <taxon>Stramenopiles</taxon>
        <taxon>Oomycota</taxon>
        <taxon>Peronosporomycetes</taxon>
        <taxon>Peronosporales</taxon>
        <taxon>Peronosporaceae</taxon>
        <taxon>Phytophthora</taxon>
    </lineage>
</organism>
<keyword evidence="10" id="KW-0408">Iron</keyword>
<feature type="transmembrane region" description="Helical" evidence="13">
    <location>
        <begin position="583"/>
        <end position="604"/>
    </location>
</feature>
<evidence type="ECO:0000256" key="11">
    <source>
        <dbReference type="ARBA" id="ARBA00023136"/>
    </source>
</evidence>
<dbReference type="EMBL" id="MAYM02000111">
    <property type="protein sequence ID" value="RLN45917.1"/>
    <property type="molecule type" value="Genomic_DNA"/>
</dbReference>
<feature type="transmembrane region" description="Helical" evidence="13">
    <location>
        <begin position="354"/>
        <end position="374"/>
    </location>
</feature>
<keyword evidence="11 13" id="KW-0472">Membrane</keyword>
<protein>
    <recommendedName>
        <fullName evidence="14">Major facilitator superfamily (MFS) profile domain-containing protein</fullName>
    </recommendedName>
</protein>
<keyword evidence="6" id="KW-0479">Metal-binding</keyword>
<reference evidence="15" key="3">
    <citation type="submission" date="2020-06" db="EMBL/GenBank/DDBJ databases">
        <authorList>
            <person name="Studholme D.J."/>
        </authorList>
    </citation>
    <scope>NUCLEOTIDE SEQUENCE</scope>
    <source>
        <strain evidence="15">NZFS 2646</strain>
        <strain evidence="16">NZFS 3630</strain>
    </source>
</reference>
<evidence type="ECO:0000256" key="8">
    <source>
        <dbReference type="ARBA" id="ARBA00022989"/>
    </source>
</evidence>
<evidence type="ECO:0000259" key="14">
    <source>
        <dbReference type="PROSITE" id="PS50850"/>
    </source>
</evidence>
<dbReference type="GO" id="GO:0006817">
    <property type="term" value="P:phosphate ion transport"/>
    <property type="evidence" value="ECO:0007669"/>
    <property type="project" value="UniProtKB-KW"/>
</dbReference>
<dbReference type="InterPro" id="IPR005828">
    <property type="entry name" value="MFS_sugar_transport-like"/>
</dbReference>
<feature type="transmembrane region" description="Helical" evidence="13">
    <location>
        <begin position="719"/>
        <end position="741"/>
    </location>
</feature>
<evidence type="ECO:0000313" key="20">
    <source>
        <dbReference type="Proteomes" id="UP000285883"/>
    </source>
</evidence>
<dbReference type="Proteomes" id="UP000285624">
    <property type="component" value="Unassembled WGS sequence"/>
</dbReference>
<feature type="transmembrane region" description="Helical" evidence="13">
    <location>
        <begin position="680"/>
        <end position="698"/>
    </location>
</feature>
<feature type="transmembrane region" description="Helical" evidence="13">
    <location>
        <begin position="421"/>
        <end position="443"/>
    </location>
</feature>
<dbReference type="InterPro" id="IPR001128">
    <property type="entry name" value="Cyt_P450"/>
</dbReference>
<feature type="transmembrane region" description="Helical" evidence="13">
    <location>
        <begin position="526"/>
        <end position="547"/>
    </location>
</feature>
<dbReference type="Pfam" id="PF00083">
    <property type="entry name" value="Sugar_tr"/>
    <property type="match status" value="2"/>
</dbReference>
<dbReference type="GO" id="GO:0004497">
    <property type="term" value="F:monooxygenase activity"/>
    <property type="evidence" value="ECO:0007669"/>
    <property type="project" value="InterPro"/>
</dbReference>
<evidence type="ECO:0000256" key="2">
    <source>
        <dbReference type="ARBA" id="ARBA00010617"/>
    </source>
</evidence>
<evidence type="ECO:0000256" key="1">
    <source>
        <dbReference type="ARBA" id="ARBA00004141"/>
    </source>
</evidence>
<keyword evidence="19" id="KW-1185">Reference proteome</keyword>
<name>A0A3R7JB64_9STRA</name>
<feature type="transmembrane region" description="Helical" evidence="13">
    <location>
        <begin position="753"/>
        <end position="772"/>
    </location>
</feature>
<dbReference type="FunFam" id="1.20.1250.20:FF:000175">
    <property type="entry name" value="Inorganic phosphate transporter 1-6"/>
    <property type="match status" value="1"/>
</dbReference>
<evidence type="ECO:0000313" key="16">
    <source>
        <dbReference type="EMBL" id="KAG2511568.1"/>
    </source>
</evidence>
<keyword evidence="4" id="KW-0592">Phosphate transport</keyword>
<evidence type="ECO:0000256" key="13">
    <source>
        <dbReference type="SAM" id="Phobius"/>
    </source>
</evidence>
<dbReference type="PANTHER" id="PTHR24296">
    <property type="entry name" value="CYTOCHROME P450"/>
    <property type="match status" value="1"/>
</dbReference>
<dbReference type="EMBL" id="MBDN02000436">
    <property type="protein sequence ID" value="RLN75319.1"/>
    <property type="molecule type" value="Genomic_DNA"/>
</dbReference>
<dbReference type="SUPFAM" id="SSF48264">
    <property type="entry name" value="Cytochrome P450"/>
    <property type="match status" value="1"/>
</dbReference>
<evidence type="ECO:0000256" key="9">
    <source>
        <dbReference type="ARBA" id="ARBA00023002"/>
    </source>
</evidence>
<dbReference type="GO" id="GO:0016705">
    <property type="term" value="F:oxidoreductase activity, acting on paired donors, with incorporation or reduction of molecular oxygen"/>
    <property type="evidence" value="ECO:0007669"/>
    <property type="project" value="InterPro"/>
</dbReference>
<keyword evidence="5 13" id="KW-0812">Transmembrane</keyword>
<evidence type="ECO:0000313" key="15">
    <source>
        <dbReference type="EMBL" id="KAG2509875.1"/>
    </source>
</evidence>
<dbReference type="GO" id="GO:0005506">
    <property type="term" value="F:iron ion binding"/>
    <property type="evidence" value="ECO:0007669"/>
    <property type="project" value="InterPro"/>
</dbReference>
<keyword evidence="9" id="KW-0560">Oxidoreductase</keyword>
<evidence type="ECO:0000256" key="6">
    <source>
        <dbReference type="ARBA" id="ARBA00022723"/>
    </source>
</evidence>
<gene>
    <name evidence="17" type="ORF">BBI17_008597</name>
    <name evidence="18" type="ORF">BBO99_00008406</name>
    <name evidence="15" type="ORF">JM16_008590</name>
    <name evidence="16" type="ORF">JM18_008682</name>
</gene>
<evidence type="ECO:0000313" key="19">
    <source>
        <dbReference type="Proteomes" id="UP000285624"/>
    </source>
</evidence>
<feature type="transmembrane region" description="Helical" evidence="13">
    <location>
        <begin position="394"/>
        <end position="414"/>
    </location>
</feature>
<feature type="domain" description="Major facilitator superfamily (MFS) profile" evidence="14">
    <location>
        <begin position="353"/>
        <end position="775"/>
    </location>
</feature>
<comment type="subcellular location">
    <subcellularLocation>
        <location evidence="1">Membrane</location>
        <topology evidence="1">Multi-pass membrane protein</topology>
    </subcellularLocation>
</comment>
<reference evidence="15" key="1">
    <citation type="journal article" date="2015" name="Genom Data">
        <title>Genome sequences of six Phytophthora species associated with forests in New Zealand.</title>
        <authorList>
            <person name="Studholme D.J."/>
            <person name="McDougal R.L."/>
            <person name="Sambles C."/>
            <person name="Hansen E."/>
            <person name="Hardy G."/>
            <person name="Grant M."/>
            <person name="Ganley R.J."/>
            <person name="Williams N.M."/>
        </authorList>
    </citation>
    <scope>NUCLEOTIDE SEQUENCE</scope>
    <source>
        <strain evidence="15">NZFS 2646</strain>
        <strain evidence="16">NZFS 3630</strain>
    </source>
</reference>
<keyword evidence="7" id="KW-0769">Symport</keyword>
<dbReference type="InterPro" id="IPR020846">
    <property type="entry name" value="MFS_dom"/>
</dbReference>
<dbReference type="Gene3D" id="1.10.630.10">
    <property type="entry name" value="Cytochrome P450"/>
    <property type="match status" value="2"/>
</dbReference>
<dbReference type="PROSITE" id="PS50850">
    <property type="entry name" value="MFS"/>
    <property type="match status" value="1"/>
</dbReference>
<accession>A0A3R7JB64</accession>
<proteinExistence type="inferred from homology"/>
<reference evidence="19 20" key="2">
    <citation type="submission" date="2018-07" db="EMBL/GenBank/DDBJ databases">
        <title>Genome sequencing of oomycete isolates from Chile give support for New Zealand origin for Phytophthora kernoviae and make available the first Nothophytophthora sp. genome.</title>
        <authorList>
            <person name="Studholme D.J."/>
            <person name="Sanfuentes E."/>
            <person name="Panda P."/>
            <person name="Hill R."/>
            <person name="Sambles C."/>
            <person name="Grant M."/>
            <person name="Williams N.M."/>
            <person name="Mcdougal R.L."/>
        </authorList>
    </citation>
    <scope>NUCLEOTIDE SEQUENCE [LARGE SCALE GENOMIC DNA]</scope>
    <source>
        <strain evidence="17">Chile2</strain>
        <strain evidence="18">Chile4</strain>
    </source>
</reference>
<dbReference type="Proteomes" id="UP000285883">
    <property type="component" value="Unassembled WGS sequence"/>
</dbReference>
<evidence type="ECO:0000256" key="10">
    <source>
        <dbReference type="ARBA" id="ARBA00023004"/>
    </source>
</evidence>
<dbReference type="Proteomes" id="UP000785171">
    <property type="component" value="Unassembled WGS sequence"/>
</dbReference>
<comment type="caution">
    <text evidence="17">The sequence shown here is derived from an EMBL/GenBank/DDBJ whole genome shotgun (WGS) entry which is preliminary data.</text>
</comment>
<evidence type="ECO:0000256" key="3">
    <source>
        <dbReference type="ARBA" id="ARBA00022448"/>
    </source>
</evidence>
<dbReference type="STRING" id="325452.A0A3R7JB64"/>
<evidence type="ECO:0000256" key="5">
    <source>
        <dbReference type="ARBA" id="ARBA00022692"/>
    </source>
</evidence>
<feature type="transmembrane region" description="Helical" evidence="13">
    <location>
        <begin position="488"/>
        <end position="506"/>
    </location>
</feature>
<keyword evidence="3" id="KW-0813">Transport</keyword>
<feature type="transmembrane region" description="Helical" evidence="13">
    <location>
        <begin position="654"/>
        <end position="674"/>
    </location>
</feature>
<dbReference type="EMBL" id="JPWU03000537">
    <property type="protein sequence ID" value="KAG2511568.1"/>
    <property type="molecule type" value="Genomic_DNA"/>
</dbReference>
<dbReference type="SUPFAM" id="SSF103473">
    <property type="entry name" value="MFS general substrate transporter"/>
    <property type="match status" value="1"/>
</dbReference>
<dbReference type="InterPro" id="IPR036396">
    <property type="entry name" value="Cyt_P450_sf"/>
</dbReference>
<dbReference type="EMBL" id="JPWV03000507">
    <property type="protein sequence ID" value="KAG2509875.1"/>
    <property type="molecule type" value="Genomic_DNA"/>
</dbReference>
<evidence type="ECO:0000256" key="7">
    <source>
        <dbReference type="ARBA" id="ARBA00022847"/>
    </source>
</evidence>
<dbReference type="Proteomes" id="UP000792063">
    <property type="component" value="Unassembled WGS sequence"/>
</dbReference>